<name>A0A6C0BNE2_9ZZZZ</name>
<organism evidence="2">
    <name type="scientific">viral metagenome</name>
    <dbReference type="NCBI Taxonomy" id="1070528"/>
    <lineage>
        <taxon>unclassified sequences</taxon>
        <taxon>metagenomes</taxon>
        <taxon>organismal metagenomes</taxon>
    </lineage>
</organism>
<reference evidence="2" key="1">
    <citation type="journal article" date="2020" name="Nature">
        <title>Giant virus diversity and host interactions through global metagenomics.</title>
        <authorList>
            <person name="Schulz F."/>
            <person name="Roux S."/>
            <person name="Paez-Espino D."/>
            <person name="Jungbluth S."/>
            <person name="Walsh D.A."/>
            <person name="Denef V.J."/>
            <person name="McMahon K.D."/>
            <person name="Konstantinidis K.T."/>
            <person name="Eloe-Fadrosh E.A."/>
            <person name="Kyrpides N.C."/>
            <person name="Woyke T."/>
        </authorList>
    </citation>
    <scope>NUCLEOTIDE SEQUENCE</scope>
    <source>
        <strain evidence="2">GVMAG-M-3300017651-5</strain>
    </source>
</reference>
<feature type="region of interest" description="Disordered" evidence="1">
    <location>
        <begin position="1"/>
        <end position="38"/>
    </location>
</feature>
<accession>A0A6C0BNE2</accession>
<dbReference type="EMBL" id="MN739197">
    <property type="protein sequence ID" value="QHS93144.1"/>
    <property type="molecule type" value="Genomic_DNA"/>
</dbReference>
<dbReference type="AlphaFoldDB" id="A0A6C0BNE2"/>
<evidence type="ECO:0000256" key="1">
    <source>
        <dbReference type="SAM" id="MobiDB-lite"/>
    </source>
</evidence>
<protein>
    <submittedName>
        <fullName evidence="2">Uncharacterized protein</fullName>
    </submittedName>
</protein>
<sequence length="57" mass="6694">MSIRSVLKNLFKRSRSEEQSKPPRRKRKMTPSERQEEVRKIGVGMRLNTQLIKAGLL</sequence>
<evidence type="ECO:0000313" key="2">
    <source>
        <dbReference type="EMBL" id="QHS93144.1"/>
    </source>
</evidence>
<proteinExistence type="predicted"/>